<dbReference type="SMART" id="SM00421">
    <property type="entry name" value="HTH_LUXR"/>
    <property type="match status" value="1"/>
</dbReference>
<accession>A0AAP9XW97</accession>
<evidence type="ECO:0000256" key="1">
    <source>
        <dbReference type="ARBA" id="ARBA00023015"/>
    </source>
</evidence>
<evidence type="ECO:0000313" key="8">
    <source>
        <dbReference type="EMBL" id="USS42555.1"/>
    </source>
</evidence>
<dbReference type="GeneID" id="45694024"/>
<keyword evidence="10" id="KW-1185">Reference proteome</keyword>
<proteinExistence type="predicted"/>
<protein>
    <submittedName>
        <fullName evidence="7">Response regulator transcription factor</fullName>
    </submittedName>
</protein>
<dbReference type="InterPro" id="IPR016032">
    <property type="entry name" value="Sig_transdc_resp-reg_C-effctor"/>
</dbReference>
<dbReference type="SUPFAM" id="SSF46894">
    <property type="entry name" value="C-terminal effector domain of the bipartite response regulators"/>
    <property type="match status" value="1"/>
</dbReference>
<dbReference type="PRINTS" id="PR00038">
    <property type="entry name" value="HTHLUXR"/>
</dbReference>
<dbReference type="SUPFAM" id="SSF52172">
    <property type="entry name" value="CheY-like"/>
    <property type="match status" value="1"/>
</dbReference>
<dbReference type="GO" id="GO:0006355">
    <property type="term" value="P:regulation of DNA-templated transcription"/>
    <property type="evidence" value="ECO:0007669"/>
    <property type="project" value="InterPro"/>
</dbReference>
<dbReference type="CDD" id="cd06170">
    <property type="entry name" value="LuxR_C_like"/>
    <property type="match status" value="1"/>
</dbReference>
<dbReference type="RefSeq" id="WP_015877958.1">
    <property type="nucleotide sequence ID" value="NZ_CP021075.1"/>
</dbReference>
<dbReference type="EMBL" id="CP065600">
    <property type="protein sequence ID" value="QPQ89315.1"/>
    <property type="molecule type" value="Genomic_DNA"/>
</dbReference>
<dbReference type="Pfam" id="PF00196">
    <property type="entry name" value="GerE"/>
    <property type="match status" value="1"/>
</dbReference>
<keyword evidence="2" id="KW-0238">DNA-binding</keyword>
<dbReference type="Proteomes" id="UP000594892">
    <property type="component" value="Chromosome 1"/>
</dbReference>
<dbReference type="Proteomes" id="UP001056386">
    <property type="component" value="Chromosome 2"/>
</dbReference>
<reference evidence="8" key="2">
    <citation type="submission" date="2022-06" db="EMBL/GenBank/DDBJ databases">
        <title>Draft genome sequence of Burkholderia glumae strain GR20004 isolated from rice panicle showing bacterial panicle blight.</title>
        <authorList>
            <person name="Choi S.Y."/>
            <person name="Lee Y.H."/>
        </authorList>
    </citation>
    <scope>NUCLEOTIDE SEQUENCE</scope>
    <source>
        <strain evidence="8">GR20004</strain>
    </source>
</reference>
<dbReference type="InterPro" id="IPR000792">
    <property type="entry name" value="Tscrpt_reg_LuxR_C"/>
</dbReference>
<evidence type="ECO:0000256" key="4">
    <source>
        <dbReference type="PROSITE-ProRule" id="PRU00169"/>
    </source>
</evidence>
<dbReference type="PANTHER" id="PTHR43214">
    <property type="entry name" value="TWO-COMPONENT RESPONSE REGULATOR"/>
    <property type="match status" value="1"/>
</dbReference>
<reference evidence="7 9" key="1">
    <citation type="submission" date="2020-12" db="EMBL/GenBank/DDBJ databases">
        <title>FDA dAtabase for Regulatory Grade micrObial Sequences (FDA-ARGOS): Supporting development and validation of Infectious Disease Dx tests.</title>
        <authorList>
            <person name="Minogue T."/>
            <person name="Wolcott M."/>
            <person name="Wasieloski L."/>
            <person name="Aguilar W."/>
            <person name="Moore D."/>
            <person name="Jaissle J."/>
            <person name="Tallon L."/>
            <person name="Sadzewicz L."/>
            <person name="Zhao X."/>
            <person name="Boylan J."/>
            <person name="Ott S."/>
            <person name="Bowen H."/>
            <person name="Vavikolanu K."/>
            <person name="Mehta A."/>
            <person name="Aluvathingal J."/>
            <person name="Nadendla S."/>
            <person name="Yan Y."/>
            <person name="Sichtig H."/>
        </authorList>
    </citation>
    <scope>NUCLEOTIDE SEQUENCE [LARGE SCALE GENOMIC DNA]</scope>
    <source>
        <strain evidence="7 9">FDAARGOS_949</strain>
    </source>
</reference>
<dbReference type="GO" id="GO:0000160">
    <property type="term" value="P:phosphorelay signal transduction system"/>
    <property type="evidence" value="ECO:0007669"/>
    <property type="project" value="InterPro"/>
</dbReference>
<keyword evidence="1" id="KW-0805">Transcription regulation</keyword>
<evidence type="ECO:0000259" key="6">
    <source>
        <dbReference type="PROSITE" id="PS50110"/>
    </source>
</evidence>
<dbReference type="Gene3D" id="3.40.50.2300">
    <property type="match status" value="1"/>
</dbReference>
<organism evidence="7 9">
    <name type="scientific">Burkholderia glumae</name>
    <name type="common">Pseudomonas glumae</name>
    <dbReference type="NCBI Taxonomy" id="337"/>
    <lineage>
        <taxon>Bacteria</taxon>
        <taxon>Pseudomonadati</taxon>
        <taxon>Pseudomonadota</taxon>
        <taxon>Betaproteobacteria</taxon>
        <taxon>Burkholderiales</taxon>
        <taxon>Burkholderiaceae</taxon>
        <taxon>Burkholderia</taxon>
    </lineage>
</organism>
<dbReference type="InterPro" id="IPR001789">
    <property type="entry name" value="Sig_transdc_resp-reg_receiver"/>
</dbReference>
<sequence length="214" mass="23244">MNSYDFIVVDGDPILRLGVGALLARSKNGARVAEIAPGESIRNVEVGAAQLVTLVASGRLEYAPERVREIRSHAPDVPLLVLASGADDDNAIRMLRAGATSYVRHSADIADLLAAIDATCRRQRFLGADVAAGLSDRLLLGQRQRHEDLSNRELQMLVRLADGQRVKDIASELCLSVKTISSYRARLLEKLDFKSNADLTRYALANALIANVAR</sequence>
<comment type="caution">
    <text evidence="4">Lacks conserved residue(s) required for the propagation of feature annotation.</text>
</comment>
<feature type="domain" description="HTH luxR-type" evidence="5">
    <location>
        <begin position="142"/>
        <end position="207"/>
    </location>
</feature>
<dbReference type="AlphaFoldDB" id="A0AAP9XW97"/>
<feature type="domain" description="Response regulatory" evidence="6">
    <location>
        <begin position="5"/>
        <end position="120"/>
    </location>
</feature>
<dbReference type="PROSITE" id="PS50043">
    <property type="entry name" value="HTH_LUXR_2"/>
    <property type="match status" value="1"/>
</dbReference>
<evidence type="ECO:0000256" key="3">
    <source>
        <dbReference type="ARBA" id="ARBA00023163"/>
    </source>
</evidence>
<dbReference type="PANTHER" id="PTHR43214:SF41">
    <property type="entry name" value="NITRATE_NITRITE RESPONSE REGULATOR PROTEIN NARP"/>
    <property type="match status" value="1"/>
</dbReference>
<evidence type="ECO:0000313" key="7">
    <source>
        <dbReference type="EMBL" id="QPQ89315.1"/>
    </source>
</evidence>
<name>A0AAP9XW97_BURGL</name>
<keyword evidence="3" id="KW-0804">Transcription</keyword>
<dbReference type="PROSITE" id="PS50110">
    <property type="entry name" value="RESPONSE_REGULATORY"/>
    <property type="match status" value="1"/>
</dbReference>
<dbReference type="GO" id="GO:0003677">
    <property type="term" value="F:DNA binding"/>
    <property type="evidence" value="ECO:0007669"/>
    <property type="project" value="UniProtKB-KW"/>
</dbReference>
<dbReference type="InterPro" id="IPR011006">
    <property type="entry name" value="CheY-like_superfamily"/>
</dbReference>
<evidence type="ECO:0000313" key="9">
    <source>
        <dbReference type="Proteomes" id="UP000594892"/>
    </source>
</evidence>
<evidence type="ECO:0000259" key="5">
    <source>
        <dbReference type="PROSITE" id="PS50043"/>
    </source>
</evidence>
<evidence type="ECO:0000313" key="10">
    <source>
        <dbReference type="Proteomes" id="UP001056386"/>
    </source>
</evidence>
<dbReference type="InterPro" id="IPR039420">
    <property type="entry name" value="WalR-like"/>
</dbReference>
<dbReference type="EMBL" id="CP099583">
    <property type="protein sequence ID" value="USS42555.1"/>
    <property type="molecule type" value="Genomic_DNA"/>
</dbReference>
<dbReference type="PROSITE" id="PS00622">
    <property type="entry name" value="HTH_LUXR_1"/>
    <property type="match status" value="1"/>
</dbReference>
<evidence type="ECO:0000256" key="2">
    <source>
        <dbReference type="ARBA" id="ARBA00023125"/>
    </source>
</evidence>
<gene>
    <name evidence="7" type="ORF">I6H06_06550</name>
    <name evidence="8" type="ORF">NFI99_10180</name>
</gene>